<reference evidence="1 2" key="1">
    <citation type="submission" date="2018-02" db="EMBL/GenBank/DDBJ databases">
        <title>8 Nocardia nova and 1 Nocardia cyriacigeorgica strain used for evolution to TMP-SMX.</title>
        <authorList>
            <person name="Mehta H."/>
            <person name="Weng J."/>
            <person name="Shamoo Y."/>
        </authorList>
    </citation>
    <scope>NUCLEOTIDE SEQUENCE [LARGE SCALE GENOMIC DNA]</scope>
    <source>
        <strain evidence="1 2">MDA3139</strain>
    </source>
</reference>
<dbReference type="SUPFAM" id="SSF143744">
    <property type="entry name" value="GlcG-like"/>
    <property type="match status" value="1"/>
</dbReference>
<dbReference type="PANTHER" id="PTHR34309">
    <property type="entry name" value="SLR1406 PROTEIN"/>
    <property type="match status" value="1"/>
</dbReference>
<protein>
    <recommendedName>
        <fullName evidence="3">Heme-binding protein</fullName>
    </recommendedName>
</protein>
<dbReference type="PANTHER" id="PTHR34309:SF1">
    <property type="entry name" value="PROTEIN GLCG"/>
    <property type="match status" value="1"/>
</dbReference>
<dbReference type="Gene3D" id="3.30.450.150">
    <property type="entry name" value="Haem-degrading domain"/>
    <property type="match status" value="1"/>
</dbReference>
<dbReference type="Proteomes" id="UP000239874">
    <property type="component" value="Unassembled WGS sequence"/>
</dbReference>
<organism evidence="1 2">
    <name type="scientific">Nocardia nova</name>
    <dbReference type="NCBI Taxonomy" id="37330"/>
    <lineage>
        <taxon>Bacteria</taxon>
        <taxon>Bacillati</taxon>
        <taxon>Actinomycetota</taxon>
        <taxon>Actinomycetes</taxon>
        <taxon>Mycobacteriales</taxon>
        <taxon>Nocardiaceae</taxon>
        <taxon>Nocardia</taxon>
    </lineage>
</organism>
<dbReference type="InterPro" id="IPR038084">
    <property type="entry name" value="PduO/GlcC-like_sf"/>
</dbReference>
<evidence type="ECO:0000313" key="1">
    <source>
        <dbReference type="EMBL" id="PPJ36990.1"/>
    </source>
</evidence>
<dbReference type="Pfam" id="PF03928">
    <property type="entry name" value="HbpS-like"/>
    <property type="match status" value="1"/>
</dbReference>
<proteinExistence type="predicted"/>
<comment type="caution">
    <text evidence="1">The sequence shown here is derived from an EMBL/GenBank/DDBJ whole genome shotgun (WGS) entry which is preliminary data.</text>
</comment>
<gene>
    <name evidence="1" type="ORF">C5E45_17365</name>
</gene>
<dbReference type="AlphaFoldDB" id="A0A2S6AP44"/>
<accession>A0A2S6AP44</accession>
<dbReference type="EMBL" id="PSZC01000011">
    <property type="protein sequence ID" value="PPJ36990.1"/>
    <property type="molecule type" value="Genomic_DNA"/>
</dbReference>
<dbReference type="RefSeq" id="WP_104376006.1">
    <property type="nucleotide sequence ID" value="NZ_PSZC01000011.1"/>
</dbReference>
<name>A0A2S6AP44_9NOCA</name>
<dbReference type="InterPro" id="IPR052517">
    <property type="entry name" value="GlcG_carb_metab_protein"/>
</dbReference>
<dbReference type="OrthoDB" id="9778896at2"/>
<dbReference type="InterPro" id="IPR005624">
    <property type="entry name" value="PduO/GlcC-like"/>
</dbReference>
<evidence type="ECO:0000313" key="2">
    <source>
        <dbReference type="Proteomes" id="UP000239874"/>
    </source>
</evidence>
<sequence length="65" mass="6755">MLLTPDEAHVISTRIRSRAAELGARVTVAVVDEGGHVRVLDRMDGAPPLSVRIAPAKATGVAVPS</sequence>
<evidence type="ECO:0008006" key="3">
    <source>
        <dbReference type="Google" id="ProtNLM"/>
    </source>
</evidence>